<dbReference type="EMBL" id="CP003108">
    <property type="protein sequence ID" value="AET70679.1"/>
    <property type="molecule type" value="Genomic_DNA"/>
</dbReference>
<dbReference type="PANTHER" id="PTHR43479">
    <property type="entry name" value="ACREF/ENVCD OPERON REPRESSOR-RELATED"/>
    <property type="match status" value="1"/>
</dbReference>
<dbReference type="AlphaFoldDB" id="G7WC61"/>
<evidence type="ECO:0000259" key="5">
    <source>
        <dbReference type="PROSITE" id="PS50977"/>
    </source>
</evidence>
<dbReference type="InterPro" id="IPR036271">
    <property type="entry name" value="Tet_transcr_reg_TetR-rel_C_sf"/>
</dbReference>
<keyword evidence="1" id="KW-0805">Transcription regulation</keyword>
<dbReference type="STRING" id="768706.Desor_5299"/>
<reference evidence="7" key="1">
    <citation type="submission" date="2011-11" db="EMBL/GenBank/DDBJ databases">
        <title>Complete sequence of Desulfosporosinus orientis DSM 765.</title>
        <authorList>
            <person name="Lucas S."/>
            <person name="Han J."/>
            <person name="Lapidus A."/>
            <person name="Cheng J.-F."/>
            <person name="Goodwin L."/>
            <person name="Pitluck S."/>
            <person name="Peters L."/>
            <person name="Ovchinnikova G."/>
            <person name="Teshima H."/>
            <person name="Detter J.C."/>
            <person name="Han C."/>
            <person name="Tapia R."/>
            <person name="Land M."/>
            <person name="Hauser L."/>
            <person name="Kyrpides N."/>
            <person name="Ivanova N."/>
            <person name="Pagani I."/>
            <person name="Pester M."/>
            <person name="Spring S."/>
            <person name="Ollivier B."/>
            <person name="Rattei T."/>
            <person name="Klenk H.-P."/>
            <person name="Wagner M."/>
            <person name="Loy A."/>
            <person name="Woyke T."/>
        </authorList>
    </citation>
    <scope>NUCLEOTIDE SEQUENCE [LARGE SCALE GENOMIC DNA]</scope>
    <source>
        <strain evidence="7">ATCC 19365 / DSM 765 / NCIMB 8382 / VKM B-1628</strain>
    </source>
</reference>
<dbReference type="Pfam" id="PF00440">
    <property type="entry name" value="TetR_N"/>
    <property type="match status" value="1"/>
</dbReference>
<dbReference type="Gene3D" id="1.10.10.60">
    <property type="entry name" value="Homeodomain-like"/>
    <property type="match status" value="1"/>
</dbReference>
<dbReference type="InterPro" id="IPR001647">
    <property type="entry name" value="HTH_TetR"/>
</dbReference>
<dbReference type="KEGG" id="dor:Desor_5299"/>
<dbReference type="Gene3D" id="1.10.357.10">
    <property type="entry name" value="Tetracycline Repressor, domain 2"/>
    <property type="match status" value="1"/>
</dbReference>
<evidence type="ECO:0000256" key="2">
    <source>
        <dbReference type="ARBA" id="ARBA00023125"/>
    </source>
</evidence>
<sequence>MIPTASRGGKQIEIMNAAIRVFSKHGFDGAKMEYIAKEAGIGKGTVYEYFKSKYSLFEEILKYSVDQYRLGLKQSIDNGQTTEEKILNCSRFNTQFLNNHMDFVHIAMQVKILSEDIRHHHIAAQSVIIEYYKEMIKGAKDKGEVRSDLDEELAACCIIGTLDQFCKQRIFLDPRPLDDIDHQAIVDVVIRGLR</sequence>
<dbReference type="SUPFAM" id="SSF48498">
    <property type="entry name" value="Tetracyclin repressor-like, C-terminal domain"/>
    <property type="match status" value="1"/>
</dbReference>
<dbReference type="PRINTS" id="PR00455">
    <property type="entry name" value="HTHTETR"/>
</dbReference>
<organism evidence="6 7">
    <name type="scientific">Desulfosporosinus orientis (strain ATCC 19365 / DSM 765 / NCIMB 8382 / VKM B-1628 / Singapore I)</name>
    <name type="common">Desulfotomaculum orientis</name>
    <dbReference type="NCBI Taxonomy" id="768706"/>
    <lineage>
        <taxon>Bacteria</taxon>
        <taxon>Bacillati</taxon>
        <taxon>Bacillota</taxon>
        <taxon>Clostridia</taxon>
        <taxon>Eubacteriales</taxon>
        <taxon>Desulfitobacteriaceae</taxon>
        <taxon>Desulfosporosinus</taxon>
    </lineage>
</organism>
<keyword evidence="2 4" id="KW-0238">DNA-binding</keyword>
<proteinExistence type="predicted"/>
<dbReference type="HOGENOM" id="CLU_069356_12_2_9"/>
<dbReference type="OrthoDB" id="9812993at2"/>
<accession>G7WC61</accession>
<evidence type="ECO:0000313" key="6">
    <source>
        <dbReference type="EMBL" id="AET70679.1"/>
    </source>
</evidence>
<dbReference type="SUPFAM" id="SSF46689">
    <property type="entry name" value="Homeodomain-like"/>
    <property type="match status" value="1"/>
</dbReference>
<dbReference type="InterPro" id="IPR050624">
    <property type="entry name" value="HTH-type_Tx_Regulator"/>
</dbReference>
<dbReference type="GO" id="GO:0045892">
    <property type="term" value="P:negative regulation of DNA-templated transcription"/>
    <property type="evidence" value="ECO:0007669"/>
    <property type="project" value="UniProtKB-ARBA"/>
</dbReference>
<evidence type="ECO:0000256" key="1">
    <source>
        <dbReference type="ARBA" id="ARBA00023015"/>
    </source>
</evidence>
<dbReference type="PATRIC" id="fig|768706.3.peg.5396"/>
<gene>
    <name evidence="6" type="ordered locus">Desor_5299</name>
</gene>
<dbReference type="PROSITE" id="PS50977">
    <property type="entry name" value="HTH_TETR_2"/>
    <property type="match status" value="1"/>
</dbReference>
<evidence type="ECO:0000313" key="7">
    <source>
        <dbReference type="Proteomes" id="UP000006346"/>
    </source>
</evidence>
<evidence type="ECO:0000256" key="4">
    <source>
        <dbReference type="PROSITE-ProRule" id="PRU00335"/>
    </source>
</evidence>
<dbReference type="FunFam" id="1.10.10.60:FF:000141">
    <property type="entry name" value="TetR family transcriptional regulator"/>
    <property type="match status" value="1"/>
</dbReference>
<dbReference type="eggNOG" id="COG1309">
    <property type="taxonomic scope" value="Bacteria"/>
</dbReference>
<feature type="domain" description="HTH tetR-type" evidence="5">
    <location>
        <begin position="8"/>
        <end position="68"/>
    </location>
</feature>
<name>G7WC61_DESOD</name>
<evidence type="ECO:0000256" key="3">
    <source>
        <dbReference type="ARBA" id="ARBA00023163"/>
    </source>
</evidence>
<keyword evidence="3" id="KW-0804">Transcription</keyword>
<dbReference type="GO" id="GO:0003677">
    <property type="term" value="F:DNA binding"/>
    <property type="evidence" value="ECO:0007669"/>
    <property type="project" value="UniProtKB-UniRule"/>
</dbReference>
<feature type="DNA-binding region" description="H-T-H motif" evidence="4">
    <location>
        <begin position="31"/>
        <end position="50"/>
    </location>
</feature>
<protein>
    <submittedName>
        <fullName evidence="6">Transcriptional regulator</fullName>
    </submittedName>
</protein>
<dbReference type="Proteomes" id="UP000006346">
    <property type="component" value="Chromosome"/>
</dbReference>
<dbReference type="InterPro" id="IPR009057">
    <property type="entry name" value="Homeodomain-like_sf"/>
</dbReference>
<keyword evidence="7" id="KW-1185">Reference proteome</keyword>
<reference evidence="6 7" key="2">
    <citation type="journal article" date="2012" name="J. Bacteriol.">
        <title>Complete genome sequences of Desulfosporosinus orientis DSM765T, Desulfosporosinus youngiae DSM17734T, Desulfosporosinus meridiei DSM13257T, and Desulfosporosinus acidiphilus DSM22704T.</title>
        <authorList>
            <person name="Pester M."/>
            <person name="Brambilla E."/>
            <person name="Alazard D."/>
            <person name="Rattei T."/>
            <person name="Weinmaier T."/>
            <person name="Han J."/>
            <person name="Lucas S."/>
            <person name="Lapidus A."/>
            <person name="Cheng J.F."/>
            <person name="Goodwin L."/>
            <person name="Pitluck S."/>
            <person name="Peters L."/>
            <person name="Ovchinnikova G."/>
            <person name="Teshima H."/>
            <person name="Detter J.C."/>
            <person name="Han C.S."/>
            <person name="Tapia R."/>
            <person name="Land M.L."/>
            <person name="Hauser L."/>
            <person name="Kyrpides N.C."/>
            <person name="Ivanova N.N."/>
            <person name="Pagani I."/>
            <person name="Huntmann M."/>
            <person name="Wei C.L."/>
            <person name="Davenport K.W."/>
            <person name="Daligault H."/>
            <person name="Chain P.S."/>
            <person name="Chen A."/>
            <person name="Mavromatis K."/>
            <person name="Markowitz V."/>
            <person name="Szeto E."/>
            <person name="Mikhailova N."/>
            <person name="Pati A."/>
            <person name="Wagner M."/>
            <person name="Woyke T."/>
            <person name="Ollivier B."/>
            <person name="Klenk H.P."/>
            <person name="Spring S."/>
            <person name="Loy A."/>
        </authorList>
    </citation>
    <scope>NUCLEOTIDE SEQUENCE [LARGE SCALE GENOMIC DNA]</scope>
    <source>
        <strain evidence="7">ATCC 19365 / DSM 765 / NCIMB 8382 / VKM B-1628</strain>
    </source>
</reference>
<dbReference type="PANTHER" id="PTHR43479:SF11">
    <property type="entry name" value="ACREF_ENVCD OPERON REPRESSOR-RELATED"/>
    <property type="match status" value="1"/>
</dbReference>